<reference evidence="2" key="1">
    <citation type="submission" date="2021-01" db="EMBL/GenBank/DDBJ databases">
        <title>Whole genome shotgun sequence of Rugosimonospora africana NBRC 104875.</title>
        <authorList>
            <person name="Komaki H."/>
            <person name="Tamura T."/>
        </authorList>
    </citation>
    <scope>NUCLEOTIDE SEQUENCE</scope>
    <source>
        <strain evidence="2">NBRC 104875</strain>
    </source>
</reference>
<dbReference type="Proteomes" id="UP000642748">
    <property type="component" value="Unassembled WGS sequence"/>
</dbReference>
<sequence>MHRVLMKALSDPHIVIDGVRKPRKEDRETQGRKGVWTSE</sequence>
<dbReference type="AlphaFoldDB" id="A0A8J3R236"/>
<evidence type="ECO:0000256" key="1">
    <source>
        <dbReference type="SAM" id="MobiDB-lite"/>
    </source>
</evidence>
<dbReference type="EMBL" id="BONZ01000097">
    <property type="protein sequence ID" value="GIH20452.1"/>
    <property type="molecule type" value="Genomic_DNA"/>
</dbReference>
<protein>
    <submittedName>
        <fullName evidence="2">Uncharacterized protein</fullName>
    </submittedName>
</protein>
<comment type="caution">
    <text evidence="2">The sequence shown here is derived from an EMBL/GenBank/DDBJ whole genome shotgun (WGS) entry which is preliminary data.</text>
</comment>
<organism evidence="2 3">
    <name type="scientific">Rugosimonospora africana</name>
    <dbReference type="NCBI Taxonomy" id="556532"/>
    <lineage>
        <taxon>Bacteria</taxon>
        <taxon>Bacillati</taxon>
        <taxon>Actinomycetota</taxon>
        <taxon>Actinomycetes</taxon>
        <taxon>Micromonosporales</taxon>
        <taxon>Micromonosporaceae</taxon>
        <taxon>Rugosimonospora</taxon>
    </lineage>
</organism>
<proteinExistence type="predicted"/>
<feature type="region of interest" description="Disordered" evidence="1">
    <location>
        <begin position="17"/>
        <end position="39"/>
    </location>
</feature>
<evidence type="ECO:0000313" key="2">
    <source>
        <dbReference type="EMBL" id="GIH20452.1"/>
    </source>
</evidence>
<gene>
    <name evidence="2" type="ORF">Raf01_86240</name>
</gene>
<keyword evidence="3" id="KW-1185">Reference proteome</keyword>
<evidence type="ECO:0000313" key="3">
    <source>
        <dbReference type="Proteomes" id="UP000642748"/>
    </source>
</evidence>
<accession>A0A8J3R236</accession>
<feature type="compositionally biased region" description="Basic and acidic residues" evidence="1">
    <location>
        <begin position="18"/>
        <end position="31"/>
    </location>
</feature>
<name>A0A8J3R236_9ACTN</name>